<dbReference type="InterPro" id="IPR007484">
    <property type="entry name" value="Peptidase_M28"/>
</dbReference>
<protein>
    <recommendedName>
        <fullName evidence="1">Peptidase M28 domain-containing protein</fullName>
    </recommendedName>
</protein>
<dbReference type="EMBL" id="MFQW01000032">
    <property type="protein sequence ID" value="OGH85996.1"/>
    <property type="molecule type" value="Genomic_DNA"/>
</dbReference>
<accession>A0A1F6NPS3</accession>
<feature type="domain" description="Peptidase M28" evidence="1">
    <location>
        <begin position="165"/>
        <end position="195"/>
    </location>
</feature>
<dbReference type="SUPFAM" id="SSF53187">
    <property type="entry name" value="Zn-dependent exopeptidases"/>
    <property type="match status" value="1"/>
</dbReference>
<dbReference type="Proteomes" id="UP000178349">
    <property type="component" value="Unassembled WGS sequence"/>
</dbReference>
<dbReference type="Gene3D" id="3.40.630.10">
    <property type="entry name" value="Zn peptidases"/>
    <property type="match status" value="1"/>
</dbReference>
<name>A0A1F6NPS3_9BACT</name>
<sequence length="317" mass="35695">MENISQQIKSFVERLVSFGERQGVVETATANWIGNLLKSNDVYFEIQKFETSIPKFLKEELIVDNEKIDCKATCFVSGKINNNHSLVSSLISTQPLIDKENINFNPLCESISRGNHYFAPSVAIKKSDVIKVVNAKEIKAVVEVEKIKHGSKNILVGNLNNPKNILVCHYDSVGPGATDNASGTAMLLTLILNNKELLNNNLFLIGGNEELSYDYPIYWGHGYRAFEEKYFNLFGSTENIFVVDCVGDGDVTFDNNISTVRLGFPIKNLENYINKTSLVYGSFEKLMEVYQSDIDLTEVLSEKFLQQTYSSLLEKIR</sequence>
<organism evidence="2 3">
    <name type="scientific">Candidatus Magasanikbacteria bacterium RIFOXYC12_FULL_33_11</name>
    <dbReference type="NCBI Taxonomy" id="1798701"/>
    <lineage>
        <taxon>Bacteria</taxon>
        <taxon>Candidatus Magasanikiibacteriota</taxon>
    </lineage>
</organism>
<evidence type="ECO:0000313" key="3">
    <source>
        <dbReference type="Proteomes" id="UP000178349"/>
    </source>
</evidence>
<reference evidence="2 3" key="1">
    <citation type="journal article" date="2016" name="Nat. Commun.">
        <title>Thousands of microbial genomes shed light on interconnected biogeochemical processes in an aquifer system.</title>
        <authorList>
            <person name="Anantharaman K."/>
            <person name="Brown C.T."/>
            <person name="Hug L.A."/>
            <person name="Sharon I."/>
            <person name="Castelle C.J."/>
            <person name="Probst A.J."/>
            <person name="Thomas B.C."/>
            <person name="Singh A."/>
            <person name="Wilkins M.J."/>
            <person name="Karaoz U."/>
            <person name="Brodie E.L."/>
            <person name="Williams K.H."/>
            <person name="Hubbard S.S."/>
            <person name="Banfield J.F."/>
        </authorList>
    </citation>
    <scope>NUCLEOTIDE SEQUENCE [LARGE SCALE GENOMIC DNA]</scope>
</reference>
<gene>
    <name evidence="2" type="ORF">A2493_03265</name>
</gene>
<proteinExistence type="predicted"/>
<dbReference type="AlphaFoldDB" id="A0A1F6NPS3"/>
<evidence type="ECO:0000259" key="1">
    <source>
        <dbReference type="Pfam" id="PF04389"/>
    </source>
</evidence>
<evidence type="ECO:0000313" key="2">
    <source>
        <dbReference type="EMBL" id="OGH85996.1"/>
    </source>
</evidence>
<dbReference type="Pfam" id="PF04389">
    <property type="entry name" value="Peptidase_M28"/>
    <property type="match status" value="1"/>
</dbReference>
<comment type="caution">
    <text evidence="2">The sequence shown here is derived from an EMBL/GenBank/DDBJ whole genome shotgun (WGS) entry which is preliminary data.</text>
</comment>